<keyword evidence="1" id="KW-0472">Membrane</keyword>
<reference evidence="3 4" key="1">
    <citation type="journal article" date="2016" name="Nat. Commun.">
        <title>Thousands of microbial genomes shed light on interconnected biogeochemical processes in an aquifer system.</title>
        <authorList>
            <person name="Anantharaman K."/>
            <person name="Brown C.T."/>
            <person name="Hug L.A."/>
            <person name="Sharon I."/>
            <person name="Castelle C.J."/>
            <person name="Probst A.J."/>
            <person name="Thomas B.C."/>
            <person name="Singh A."/>
            <person name="Wilkins M.J."/>
            <person name="Karaoz U."/>
            <person name="Brodie E.L."/>
            <person name="Williams K.H."/>
            <person name="Hubbard S.S."/>
            <person name="Banfield J.F."/>
        </authorList>
    </citation>
    <scope>NUCLEOTIDE SEQUENCE [LARGE SCALE GENOMIC DNA]</scope>
</reference>
<dbReference type="Pfam" id="PF03703">
    <property type="entry name" value="bPH_2"/>
    <property type="match status" value="1"/>
</dbReference>
<dbReference type="EMBL" id="META01000005">
    <property type="protein sequence ID" value="OGB74086.1"/>
    <property type="molecule type" value="Genomic_DNA"/>
</dbReference>
<name>A0A1F4NRU0_UNCK3</name>
<dbReference type="PANTHER" id="PTHR37938">
    <property type="entry name" value="BLL0215 PROTEIN"/>
    <property type="match status" value="1"/>
</dbReference>
<gene>
    <name evidence="3" type="ORF">A2V68_02580</name>
</gene>
<dbReference type="PANTHER" id="PTHR37938:SF1">
    <property type="entry name" value="BLL0215 PROTEIN"/>
    <property type="match status" value="1"/>
</dbReference>
<protein>
    <recommendedName>
        <fullName evidence="2">YdbS-like PH domain-containing protein</fullName>
    </recommendedName>
</protein>
<sequence>MQTETTQKSTLNQDFPGQRKDEKIVLDLRKHWFTLAWPTTKGSLFIVLALILPSIGKVGFYIFNSGPLAFLYLAWLVFWASYIAYEYLNWYRDRFLITNQRIINIDQRGLFARRVSELELERVQDVSHEITGVFATAINFGSVTIQSAGKEHLVITQVAKPAELQDVIVRLVKAATEQPPVTVDELVEFIKEHRA</sequence>
<comment type="caution">
    <text evidence="3">The sequence shown here is derived from an EMBL/GenBank/DDBJ whole genome shotgun (WGS) entry which is preliminary data.</text>
</comment>
<keyword evidence="1" id="KW-1133">Transmembrane helix</keyword>
<evidence type="ECO:0000313" key="4">
    <source>
        <dbReference type="Proteomes" id="UP000176651"/>
    </source>
</evidence>
<evidence type="ECO:0000259" key="2">
    <source>
        <dbReference type="Pfam" id="PF03703"/>
    </source>
</evidence>
<proteinExistence type="predicted"/>
<feature type="transmembrane region" description="Helical" evidence="1">
    <location>
        <begin position="69"/>
        <end position="88"/>
    </location>
</feature>
<evidence type="ECO:0000313" key="3">
    <source>
        <dbReference type="EMBL" id="OGB74086.1"/>
    </source>
</evidence>
<evidence type="ECO:0000256" key="1">
    <source>
        <dbReference type="SAM" id="Phobius"/>
    </source>
</evidence>
<dbReference type="STRING" id="1798535.A2V68_02580"/>
<organism evidence="3 4">
    <name type="scientific">candidate division Kazan bacterium RBG_13_50_9</name>
    <dbReference type="NCBI Taxonomy" id="1798535"/>
    <lineage>
        <taxon>Bacteria</taxon>
        <taxon>Bacteria division Kazan-3B-28</taxon>
    </lineage>
</organism>
<feature type="transmembrane region" description="Helical" evidence="1">
    <location>
        <begin position="44"/>
        <end position="63"/>
    </location>
</feature>
<dbReference type="InterPro" id="IPR005182">
    <property type="entry name" value="YdbS-like_PH"/>
</dbReference>
<feature type="domain" description="YdbS-like PH" evidence="2">
    <location>
        <begin position="90"/>
        <end position="167"/>
    </location>
</feature>
<dbReference type="AlphaFoldDB" id="A0A1F4NRU0"/>
<keyword evidence="1" id="KW-0812">Transmembrane</keyword>
<accession>A0A1F4NRU0</accession>
<dbReference type="Proteomes" id="UP000176651">
    <property type="component" value="Unassembled WGS sequence"/>
</dbReference>